<reference evidence="10 11" key="1">
    <citation type="submission" date="2019-07" db="EMBL/GenBank/DDBJ databases">
        <title>Whole genome shotgun sequence of Adhaeribacter aerolatus NBRC 106133.</title>
        <authorList>
            <person name="Hosoyama A."/>
            <person name="Uohara A."/>
            <person name="Ohji S."/>
            <person name="Ichikawa N."/>
        </authorList>
    </citation>
    <scope>NUCLEOTIDE SEQUENCE [LARGE SCALE GENOMIC DNA]</scope>
    <source>
        <strain evidence="10 11">NBRC 106133</strain>
    </source>
</reference>
<evidence type="ECO:0000256" key="8">
    <source>
        <dbReference type="PROSITE-ProRule" id="PRU01026"/>
    </source>
</evidence>
<comment type="caution">
    <text evidence="10">The sequence shown here is derived from an EMBL/GenBank/DDBJ whole genome shotgun (WGS) entry which is preliminary data.</text>
</comment>
<dbReference type="NCBIfam" id="TIGR00755">
    <property type="entry name" value="ksgA"/>
    <property type="match status" value="1"/>
</dbReference>
<dbReference type="Pfam" id="PF00398">
    <property type="entry name" value="RrnaAD"/>
    <property type="match status" value="1"/>
</dbReference>
<dbReference type="PROSITE" id="PS51689">
    <property type="entry name" value="SAM_RNA_A_N6_MT"/>
    <property type="match status" value="1"/>
</dbReference>
<dbReference type="GO" id="GO:0003723">
    <property type="term" value="F:RNA binding"/>
    <property type="evidence" value="ECO:0007669"/>
    <property type="project" value="UniProtKB-UniRule"/>
</dbReference>
<feature type="binding site" evidence="7 8">
    <location>
        <position position="13"/>
    </location>
    <ligand>
        <name>S-adenosyl-L-methionine</name>
        <dbReference type="ChEBI" id="CHEBI:59789"/>
    </ligand>
</feature>
<organism evidence="10 11">
    <name type="scientific">Adhaeribacter aerolatus</name>
    <dbReference type="NCBI Taxonomy" id="670289"/>
    <lineage>
        <taxon>Bacteria</taxon>
        <taxon>Pseudomonadati</taxon>
        <taxon>Bacteroidota</taxon>
        <taxon>Cytophagia</taxon>
        <taxon>Cytophagales</taxon>
        <taxon>Hymenobacteraceae</taxon>
        <taxon>Adhaeribacter</taxon>
    </lineage>
</organism>
<dbReference type="GO" id="GO:0005829">
    <property type="term" value="C:cytosol"/>
    <property type="evidence" value="ECO:0007669"/>
    <property type="project" value="TreeGrafter"/>
</dbReference>
<dbReference type="EC" id="2.1.1.182" evidence="7"/>
<comment type="catalytic activity">
    <reaction evidence="7">
        <text>adenosine(1518)/adenosine(1519) in 16S rRNA + 4 S-adenosyl-L-methionine = N(6)-dimethyladenosine(1518)/N(6)-dimethyladenosine(1519) in 16S rRNA + 4 S-adenosyl-L-homocysteine + 4 H(+)</text>
        <dbReference type="Rhea" id="RHEA:19609"/>
        <dbReference type="Rhea" id="RHEA-COMP:10232"/>
        <dbReference type="Rhea" id="RHEA-COMP:10233"/>
        <dbReference type="ChEBI" id="CHEBI:15378"/>
        <dbReference type="ChEBI" id="CHEBI:57856"/>
        <dbReference type="ChEBI" id="CHEBI:59789"/>
        <dbReference type="ChEBI" id="CHEBI:74411"/>
        <dbReference type="ChEBI" id="CHEBI:74493"/>
        <dbReference type="EC" id="2.1.1.182"/>
    </reaction>
</comment>
<proteinExistence type="inferred from homology"/>
<protein>
    <recommendedName>
        <fullName evidence="7">Ribosomal RNA small subunit methyltransferase A</fullName>
        <ecNumber evidence="7">2.1.1.182</ecNumber>
    </recommendedName>
    <alternativeName>
        <fullName evidence="7">16S rRNA (adenine(1518)-N(6)/adenine(1519)-N(6))-dimethyltransferase</fullName>
    </alternativeName>
    <alternativeName>
        <fullName evidence="7">16S rRNA dimethyladenosine transferase</fullName>
    </alternativeName>
    <alternativeName>
        <fullName evidence="7">16S rRNA dimethylase</fullName>
    </alternativeName>
    <alternativeName>
        <fullName evidence="7">S-adenosylmethionine-6-N', N'-adenosyl(rRNA) dimethyltransferase</fullName>
    </alternativeName>
</protein>
<dbReference type="PANTHER" id="PTHR11727:SF7">
    <property type="entry name" value="DIMETHYLADENOSINE TRANSFERASE-RELATED"/>
    <property type="match status" value="1"/>
</dbReference>
<evidence type="ECO:0000256" key="7">
    <source>
        <dbReference type="HAMAP-Rule" id="MF_00607"/>
    </source>
</evidence>
<dbReference type="RefSeq" id="WP_146897279.1">
    <property type="nucleotide sequence ID" value="NZ_BJYS01000010.1"/>
</dbReference>
<feature type="binding site" evidence="7 8">
    <location>
        <position position="15"/>
    </location>
    <ligand>
        <name>S-adenosyl-L-methionine</name>
        <dbReference type="ChEBI" id="CHEBI:59789"/>
    </ligand>
</feature>
<keyword evidence="2 7" id="KW-0698">rRNA processing</keyword>
<feature type="binding site" evidence="8">
    <location>
        <position position="63"/>
    </location>
    <ligand>
        <name>S-adenosyl-L-methionine</name>
        <dbReference type="ChEBI" id="CHEBI:59789"/>
    </ligand>
</feature>
<gene>
    <name evidence="7 10" type="primary">rsmA</name>
    <name evidence="7" type="synonym">ksgA</name>
    <name evidence="10" type="ORF">AAE02nite_17490</name>
</gene>
<dbReference type="InterPro" id="IPR001737">
    <property type="entry name" value="KsgA/Erm"/>
</dbReference>
<evidence type="ECO:0000256" key="3">
    <source>
        <dbReference type="ARBA" id="ARBA00022603"/>
    </source>
</evidence>
<dbReference type="InterPro" id="IPR023165">
    <property type="entry name" value="rRNA_Ade_diMease-like_C"/>
</dbReference>
<comment type="caution">
    <text evidence="7">Lacks conserved residue(s) required for the propagation of feature annotation.</text>
</comment>
<accession>A0A512AWJ6</accession>
<keyword evidence="11" id="KW-1185">Reference proteome</keyword>
<dbReference type="OrthoDB" id="9814755at2"/>
<evidence type="ECO:0000256" key="1">
    <source>
        <dbReference type="ARBA" id="ARBA00022490"/>
    </source>
</evidence>
<dbReference type="CDD" id="cd02440">
    <property type="entry name" value="AdoMet_MTases"/>
    <property type="match status" value="1"/>
</dbReference>
<dbReference type="Proteomes" id="UP000321532">
    <property type="component" value="Unassembled WGS sequence"/>
</dbReference>
<evidence type="ECO:0000259" key="9">
    <source>
        <dbReference type="SMART" id="SM00650"/>
    </source>
</evidence>
<evidence type="ECO:0000313" key="11">
    <source>
        <dbReference type="Proteomes" id="UP000321532"/>
    </source>
</evidence>
<dbReference type="SMART" id="SM00650">
    <property type="entry name" value="rADc"/>
    <property type="match status" value="1"/>
</dbReference>
<evidence type="ECO:0000256" key="2">
    <source>
        <dbReference type="ARBA" id="ARBA00022552"/>
    </source>
</evidence>
<evidence type="ECO:0000256" key="6">
    <source>
        <dbReference type="ARBA" id="ARBA00022884"/>
    </source>
</evidence>
<comment type="function">
    <text evidence="7">Specifically dimethylates two adjacent adenosines (A1518 and A1519) in the loop of a conserved hairpin near the 3'-end of 16S rRNA in the 30S particle. May play a critical role in biogenesis of 30S subunits.</text>
</comment>
<feature type="domain" description="Ribosomal RNA adenine methylase transferase N-terminal" evidence="9">
    <location>
        <begin position="20"/>
        <end position="191"/>
    </location>
</feature>
<keyword evidence="6 7" id="KW-0694">RNA-binding</keyword>
<comment type="subcellular location">
    <subcellularLocation>
        <location evidence="7">Cytoplasm</location>
    </subcellularLocation>
</comment>
<evidence type="ECO:0000256" key="5">
    <source>
        <dbReference type="ARBA" id="ARBA00022691"/>
    </source>
</evidence>
<dbReference type="InterPro" id="IPR029063">
    <property type="entry name" value="SAM-dependent_MTases_sf"/>
</dbReference>
<feature type="binding site" evidence="7 8">
    <location>
        <position position="106"/>
    </location>
    <ligand>
        <name>S-adenosyl-L-methionine</name>
        <dbReference type="ChEBI" id="CHEBI:59789"/>
    </ligand>
</feature>
<dbReference type="Gene3D" id="1.10.8.100">
    <property type="entry name" value="Ribosomal RNA adenine dimethylase-like, domain 2"/>
    <property type="match status" value="1"/>
</dbReference>
<keyword evidence="5 7" id="KW-0949">S-adenosyl-L-methionine</keyword>
<keyword evidence="4 7" id="KW-0808">Transferase</keyword>
<dbReference type="InterPro" id="IPR020598">
    <property type="entry name" value="rRNA_Ade_methylase_Trfase_N"/>
</dbReference>
<dbReference type="SUPFAM" id="SSF53335">
    <property type="entry name" value="S-adenosyl-L-methionine-dependent methyltransferases"/>
    <property type="match status" value="1"/>
</dbReference>
<dbReference type="FunFam" id="1.10.8.100:FF:000001">
    <property type="entry name" value="Ribosomal RNA small subunit methyltransferase A"/>
    <property type="match status" value="1"/>
</dbReference>
<evidence type="ECO:0000256" key="4">
    <source>
        <dbReference type="ARBA" id="ARBA00022679"/>
    </source>
</evidence>
<dbReference type="AlphaFoldDB" id="A0A512AWJ6"/>
<comment type="similarity">
    <text evidence="7">Belongs to the class I-like SAM-binding methyltransferase superfamily. rRNA adenine N(6)-methyltransferase family. RsmA subfamily.</text>
</comment>
<sequence length="259" mass="29436">MQKVRPKKHLGQHFLTDQQIARNIVDLLQLPQETRDVLEIGPGMGVLTQYLMLKKDLDLTVIDIDAESIVYLKEHFPALRGKIIQADFLKTDLGGIFPRSLSIIGNFPYNISSQIFFRVLDHRHLVTEVVGMLQKEVAERLAAPPGSKVYGILSVLLQAYYTIKYAFTVPPHVFEPPPKVQSAVIRLERNSTEYLGCDEKKFFEVVKLSFGTRRKTLRNCLKPYKLPEAVTSLPVFDKRAEQLSVADFVELTKLVEANV</sequence>
<dbReference type="PANTHER" id="PTHR11727">
    <property type="entry name" value="DIMETHYLADENOSINE TRANSFERASE"/>
    <property type="match status" value="1"/>
</dbReference>
<name>A0A512AWJ6_9BACT</name>
<dbReference type="InterPro" id="IPR011530">
    <property type="entry name" value="rRNA_adenine_dimethylase"/>
</dbReference>
<feature type="binding site" evidence="7 8">
    <location>
        <position position="41"/>
    </location>
    <ligand>
        <name>S-adenosyl-L-methionine</name>
        <dbReference type="ChEBI" id="CHEBI:59789"/>
    </ligand>
</feature>
<keyword evidence="3 7" id="KW-0489">Methyltransferase</keyword>
<dbReference type="HAMAP" id="MF_00607">
    <property type="entry name" value="16SrRNA_methyltr_A"/>
    <property type="match status" value="1"/>
</dbReference>
<dbReference type="GO" id="GO:0052908">
    <property type="term" value="F:16S rRNA (adenine(1518)-N(6)/adenine(1519)-N(6))-dimethyltransferase activity"/>
    <property type="evidence" value="ECO:0007669"/>
    <property type="project" value="UniProtKB-EC"/>
</dbReference>
<evidence type="ECO:0000313" key="10">
    <source>
        <dbReference type="EMBL" id="GEO04085.1"/>
    </source>
</evidence>
<dbReference type="Gene3D" id="3.40.50.150">
    <property type="entry name" value="Vaccinia Virus protein VP39"/>
    <property type="match status" value="1"/>
</dbReference>
<feature type="binding site" evidence="7 8">
    <location>
        <position position="87"/>
    </location>
    <ligand>
        <name>S-adenosyl-L-methionine</name>
        <dbReference type="ChEBI" id="CHEBI:59789"/>
    </ligand>
</feature>
<dbReference type="EMBL" id="BJYS01000010">
    <property type="protein sequence ID" value="GEO04085.1"/>
    <property type="molecule type" value="Genomic_DNA"/>
</dbReference>
<keyword evidence="1 7" id="KW-0963">Cytoplasm</keyword>